<feature type="region of interest" description="Disordered" evidence="1">
    <location>
        <begin position="80"/>
        <end position="103"/>
    </location>
</feature>
<dbReference type="EMBL" id="JBEAFC010000002">
    <property type="protein sequence ID" value="KAL1566649.1"/>
    <property type="molecule type" value="Genomic_DNA"/>
</dbReference>
<sequence length="156" mass="17608">MWASSSSSSTPHDPTFPIEEVWNDVILPSDLRHPSAAAGLILQDLFPKEPPIAASHPPPLTSFSFSSTQHHFRSLIMQPHSDAGNRSVPPESQIFSGDRSHKRMMKNRAYTMELESRVSLLREENANLKKQQQVCRADDEKCEEKKIMHRSSSAPF</sequence>
<evidence type="ECO:0000313" key="2">
    <source>
        <dbReference type="EMBL" id="KAL1566649.1"/>
    </source>
</evidence>
<protein>
    <submittedName>
        <fullName evidence="2">Protein FD-like</fullName>
    </submittedName>
</protein>
<evidence type="ECO:0000313" key="3">
    <source>
        <dbReference type="Proteomes" id="UP001567538"/>
    </source>
</evidence>
<comment type="caution">
    <text evidence="2">The sequence shown here is derived from an EMBL/GenBank/DDBJ whole genome shotgun (WGS) entry which is preliminary data.</text>
</comment>
<organism evidence="2 3">
    <name type="scientific">Salvia divinorum</name>
    <name type="common">Maria pastora</name>
    <name type="synonym">Diviner's sage</name>
    <dbReference type="NCBI Taxonomy" id="28513"/>
    <lineage>
        <taxon>Eukaryota</taxon>
        <taxon>Viridiplantae</taxon>
        <taxon>Streptophyta</taxon>
        <taxon>Embryophyta</taxon>
        <taxon>Tracheophyta</taxon>
        <taxon>Spermatophyta</taxon>
        <taxon>Magnoliopsida</taxon>
        <taxon>eudicotyledons</taxon>
        <taxon>Gunneridae</taxon>
        <taxon>Pentapetalae</taxon>
        <taxon>asterids</taxon>
        <taxon>lamiids</taxon>
        <taxon>Lamiales</taxon>
        <taxon>Lamiaceae</taxon>
        <taxon>Nepetoideae</taxon>
        <taxon>Mentheae</taxon>
        <taxon>Salviinae</taxon>
        <taxon>Salvia</taxon>
        <taxon>Salvia subgen. Calosphace</taxon>
    </lineage>
</organism>
<name>A0ABD1IFY6_SALDI</name>
<evidence type="ECO:0000256" key="1">
    <source>
        <dbReference type="SAM" id="MobiDB-lite"/>
    </source>
</evidence>
<dbReference type="AlphaFoldDB" id="A0ABD1IFY6"/>
<reference evidence="2 3" key="1">
    <citation type="submission" date="2024-06" db="EMBL/GenBank/DDBJ databases">
        <title>A chromosome level genome sequence of Diviner's sage (Salvia divinorum).</title>
        <authorList>
            <person name="Ford S.A."/>
            <person name="Ro D.-K."/>
            <person name="Ness R.W."/>
            <person name="Phillips M.A."/>
        </authorList>
    </citation>
    <scope>NUCLEOTIDE SEQUENCE [LARGE SCALE GENOMIC DNA]</scope>
    <source>
        <strain evidence="2">SAF-2024a</strain>
        <tissue evidence="2">Leaf</tissue>
    </source>
</reference>
<keyword evidence="3" id="KW-1185">Reference proteome</keyword>
<feature type="region of interest" description="Disordered" evidence="1">
    <location>
        <begin position="129"/>
        <end position="156"/>
    </location>
</feature>
<accession>A0ABD1IFY6</accession>
<proteinExistence type="predicted"/>
<feature type="compositionally biased region" description="Basic and acidic residues" evidence="1">
    <location>
        <begin position="136"/>
        <end position="146"/>
    </location>
</feature>
<gene>
    <name evidence="2" type="ORF">AAHA92_02233</name>
</gene>
<dbReference type="Proteomes" id="UP001567538">
    <property type="component" value="Unassembled WGS sequence"/>
</dbReference>